<dbReference type="EMBL" id="JARTOI010000001">
    <property type="protein sequence ID" value="MDK5169020.1"/>
    <property type="molecule type" value="Genomic_DNA"/>
</dbReference>
<keyword evidence="3" id="KW-1185">Reference proteome</keyword>
<dbReference type="Gene3D" id="1.25.40.20">
    <property type="entry name" value="Ankyrin repeat-containing domain"/>
    <property type="match status" value="1"/>
</dbReference>
<evidence type="ECO:0000256" key="1">
    <source>
        <dbReference type="SAM" id="MobiDB-lite"/>
    </source>
</evidence>
<dbReference type="Proteomes" id="UP001174748">
    <property type="component" value="Unassembled WGS sequence"/>
</dbReference>
<feature type="region of interest" description="Disordered" evidence="1">
    <location>
        <begin position="261"/>
        <end position="284"/>
    </location>
</feature>
<protein>
    <recommendedName>
        <fullName evidence="4">Ankyrin repeat domain-containing protein</fullName>
    </recommendedName>
</protein>
<proteinExistence type="predicted"/>
<evidence type="ECO:0000313" key="2">
    <source>
        <dbReference type="EMBL" id="MDK5169020.1"/>
    </source>
</evidence>
<name>A0ABT7G5I7_9GAMM</name>
<evidence type="ECO:0008006" key="4">
    <source>
        <dbReference type="Google" id="ProtNLM"/>
    </source>
</evidence>
<organism evidence="2 3">
    <name type="scientific">Serratia nevei</name>
    <dbReference type="NCBI Taxonomy" id="2703794"/>
    <lineage>
        <taxon>Bacteria</taxon>
        <taxon>Pseudomonadati</taxon>
        <taxon>Pseudomonadota</taxon>
        <taxon>Gammaproteobacteria</taxon>
        <taxon>Enterobacterales</taxon>
        <taxon>Yersiniaceae</taxon>
        <taxon>Serratia</taxon>
    </lineage>
</organism>
<reference evidence="2" key="1">
    <citation type="submission" date="2023-01" db="EMBL/GenBank/DDBJ databases">
        <title>Genomic dissection of endemic carbapenem resistance: metallo-beta-lactamase gene dissemination through clonal, plasmid and integron transfer pathways.</title>
        <authorList>
            <person name="Macesic N."/>
        </authorList>
    </citation>
    <scope>NUCLEOTIDE SEQUENCE</scope>
    <source>
        <strain evidence="2">CPO382</strain>
    </source>
</reference>
<dbReference type="SUPFAM" id="SSF48403">
    <property type="entry name" value="Ankyrin repeat"/>
    <property type="match status" value="1"/>
</dbReference>
<dbReference type="RefSeq" id="WP_285097920.1">
    <property type="nucleotide sequence ID" value="NZ_JARTOI010000001.1"/>
</dbReference>
<evidence type="ECO:0000313" key="3">
    <source>
        <dbReference type="Proteomes" id="UP001174748"/>
    </source>
</evidence>
<sequence length="284" mass="31147">MSKNINQTIREKIEKDDVDYINKLISKGAADQLFTKENFEYAAQKGAAEVLKVMIHPALDHDTKVNAMFVAAQAHQVETVRVLEKAGVSLGYALGALSDHDKDRAFIDTILNPLTGGLGHEPTDEDLHFYQVAGKSNVLAALQHRADSQQALYKKALVNFLGNATATEGMDEQKAMLRASANGTAADIDKHVAGGELAENTFWLKNLDVAIWHGNDSTAQALIKHGAEVKPEYLDIARRYCNDTTIEAIRTAQVEQIKQQAPTLTTEPTQGSTQPKKQTQRLSL</sequence>
<dbReference type="InterPro" id="IPR036770">
    <property type="entry name" value="Ankyrin_rpt-contain_sf"/>
</dbReference>
<accession>A0ABT7G5I7</accession>
<comment type="caution">
    <text evidence="2">The sequence shown here is derived from an EMBL/GenBank/DDBJ whole genome shotgun (WGS) entry which is preliminary data.</text>
</comment>
<gene>
    <name evidence="2" type="ORF">P9921_00755</name>
</gene>